<name>A0ABX0V2N4_9HYPH</name>
<dbReference type="Proteomes" id="UP001429580">
    <property type="component" value="Unassembled WGS sequence"/>
</dbReference>
<reference evidence="2 3" key="1">
    <citation type="submission" date="2020-03" db="EMBL/GenBank/DDBJ databases">
        <title>Genomic Encyclopedia of Type Strains, Phase IV (KMG-IV): sequencing the most valuable type-strain genomes for metagenomic binning, comparative biology and taxonomic classification.</title>
        <authorList>
            <person name="Goeker M."/>
        </authorList>
    </citation>
    <scope>NUCLEOTIDE SEQUENCE [LARGE SCALE GENOMIC DNA]</scope>
    <source>
        <strain evidence="2 3">DSM 103870</strain>
    </source>
</reference>
<feature type="region of interest" description="Disordered" evidence="1">
    <location>
        <begin position="36"/>
        <end position="71"/>
    </location>
</feature>
<organism evidence="2 3">
    <name type="scientific">Pseudochelatococcus lubricantis</name>
    <dbReference type="NCBI Taxonomy" id="1538102"/>
    <lineage>
        <taxon>Bacteria</taxon>
        <taxon>Pseudomonadati</taxon>
        <taxon>Pseudomonadota</taxon>
        <taxon>Alphaproteobacteria</taxon>
        <taxon>Hyphomicrobiales</taxon>
        <taxon>Chelatococcaceae</taxon>
        <taxon>Pseudochelatococcus</taxon>
    </lineage>
</organism>
<gene>
    <name evidence="2" type="ORF">FHS82_003057</name>
</gene>
<dbReference type="RefSeq" id="WP_166954337.1">
    <property type="nucleotide sequence ID" value="NZ_JAASQI010000007.1"/>
</dbReference>
<feature type="compositionally biased region" description="Basic and acidic residues" evidence="1">
    <location>
        <begin position="55"/>
        <end position="71"/>
    </location>
</feature>
<sequence>MTGPNALRPELMSDAERLDEAAEILARGVVRLRQRREGRSTPLSRECGDSSVDFTADRRRHADTQLGGDRP</sequence>
<comment type="caution">
    <text evidence="2">The sequence shown here is derived from an EMBL/GenBank/DDBJ whole genome shotgun (WGS) entry which is preliminary data.</text>
</comment>
<evidence type="ECO:0000313" key="3">
    <source>
        <dbReference type="Proteomes" id="UP001429580"/>
    </source>
</evidence>
<evidence type="ECO:0000256" key="1">
    <source>
        <dbReference type="SAM" id="MobiDB-lite"/>
    </source>
</evidence>
<keyword evidence="3" id="KW-1185">Reference proteome</keyword>
<accession>A0ABX0V2N4</accession>
<proteinExistence type="predicted"/>
<evidence type="ECO:0000313" key="2">
    <source>
        <dbReference type="EMBL" id="NIJ59202.1"/>
    </source>
</evidence>
<protein>
    <submittedName>
        <fullName evidence="2">Uncharacterized protein</fullName>
    </submittedName>
</protein>
<dbReference type="EMBL" id="JAASQI010000007">
    <property type="protein sequence ID" value="NIJ59202.1"/>
    <property type="molecule type" value="Genomic_DNA"/>
</dbReference>